<dbReference type="AlphaFoldDB" id="A0A368NN71"/>
<proteinExistence type="predicted"/>
<dbReference type="Proteomes" id="UP000252558">
    <property type="component" value="Unassembled WGS sequence"/>
</dbReference>
<feature type="chain" id="PRO_5016736732" evidence="1">
    <location>
        <begin position="26"/>
        <end position="129"/>
    </location>
</feature>
<keyword evidence="3" id="KW-1185">Reference proteome</keyword>
<dbReference type="EMBL" id="QPID01000003">
    <property type="protein sequence ID" value="RCU51104.1"/>
    <property type="molecule type" value="Genomic_DNA"/>
</dbReference>
<name>A0A368NN71_9GAMM</name>
<evidence type="ECO:0000313" key="2">
    <source>
        <dbReference type="EMBL" id="RCU51104.1"/>
    </source>
</evidence>
<keyword evidence="1" id="KW-0732">Signal</keyword>
<feature type="signal peptide" evidence="1">
    <location>
        <begin position="1"/>
        <end position="25"/>
    </location>
</feature>
<evidence type="ECO:0000256" key="1">
    <source>
        <dbReference type="SAM" id="SignalP"/>
    </source>
</evidence>
<evidence type="ECO:0000313" key="3">
    <source>
        <dbReference type="Proteomes" id="UP000252558"/>
    </source>
</evidence>
<organism evidence="2 3">
    <name type="scientific">Corallincola holothuriorum</name>
    <dbReference type="NCBI Taxonomy" id="2282215"/>
    <lineage>
        <taxon>Bacteria</taxon>
        <taxon>Pseudomonadati</taxon>
        <taxon>Pseudomonadota</taxon>
        <taxon>Gammaproteobacteria</taxon>
        <taxon>Alteromonadales</taxon>
        <taxon>Psychromonadaceae</taxon>
        <taxon>Corallincola</taxon>
    </lineage>
</organism>
<dbReference type="RefSeq" id="WP_114337700.1">
    <property type="nucleotide sequence ID" value="NZ_QPID01000003.1"/>
</dbReference>
<gene>
    <name evidence="2" type="ORF">DU002_07260</name>
</gene>
<protein>
    <submittedName>
        <fullName evidence="2">Uncharacterized protein</fullName>
    </submittedName>
</protein>
<comment type="caution">
    <text evidence="2">The sequence shown here is derived from an EMBL/GenBank/DDBJ whole genome shotgun (WGS) entry which is preliminary data.</text>
</comment>
<reference evidence="2 3" key="1">
    <citation type="submission" date="2018-07" db="EMBL/GenBank/DDBJ databases">
        <title>Corallincola holothuriorum sp. nov., a new facultative anaerobe isolated from sea cucumber Apostichopus japonicus.</title>
        <authorList>
            <person name="Xia H."/>
        </authorList>
    </citation>
    <scope>NUCLEOTIDE SEQUENCE [LARGE SCALE GENOMIC DNA]</scope>
    <source>
        <strain evidence="2 3">C4</strain>
    </source>
</reference>
<sequence length="129" mass="13977">MNKKQKLSLLAMAAGLISATSSAIAEPCTAQQTSTVHLTYIEKIDSVDAGTLVKQYTDRLRDITKSSAFTNTSPIAEYVSLQKPADGEQQDIVISLSLNFTHSYDAISQLVTSKDYLSLDISTENSLCP</sequence>
<accession>A0A368NN71</accession>